<evidence type="ECO:0000313" key="2">
    <source>
        <dbReference type="Proteomes" id="UP000433183"/>
    </source>
</evidence>
<keyword evidence="2" id="KW-1185">Reference proteome</keyword>
<protein>
    <submittedName>
        <fullName evidence="1">Uncharacterized protein</fullName>
    </submittedName>
</protein>
<name>A0A6B9J9H9_9CAUD</name>
<dbReference type="EMBL" id="MN732867">
    <property type="protein sequence ID" value="QGZ16233.1"/>
    <property type="molecule type" value="Genomic_DNA"/>
</dbReference>
<organism evidence="1 2">
    <name type="scientific">Erwinia phage Hena1</name>
    <dbReference type="NCBI Taxonomy" id="2678601"/>
    <lineage>
        <taxon>Viruses</taxon>
        <taxon>Duplodnaviria</taxon>
        <taxon>Heunggongvirae</taxon>
        <taxon>Uroviricota</taxon>
        <taxon>Caudoviricetes</taxon>
        <taxon>Vequintavirinae</taxon>
        <taxon>Henunavirus</taxon>
        <taxon>Henunavirus hena1</taxon>
    </lineage>
</organism>
<proteinExistence type="predicted"/>
<reference evidence="1 2" key="1">
    <citation type="submission" date="2019-11" db="EMBL/GenBank/DDBJ databases">
        <title>Characterization of a new Erwinia amylovora bacteriophage.</title>
        <authorList>
            <person name="Valentovich L.N."/>
            <person name="Akhremchuk A.E."/>
            <person name="Besarab N.V."/>
            <person name="Lagonenko A.L."/>
        </authorList>
    </citation>
    <scope>NUCLEOTIDE SEQUENCE [LARGE SCALE GENOMIC DNA]</scope>
</reference>
<gene>
    <name evidence="1" type="ORF">Hena1_00570</name>
</gene>
<accession>A0A6B9J9H9</accession>
<sequence length="69" mass="7704">MTLLKLDGPDGELLLPESNDPEWEMSVIQELKARLITLEDSVDESGYKVHEECLTLIRGLVGYHGGGYE</sequence>
<evidence type="ECO:0000313" key="1">
    <source>
        <dbReference type="EMBL" id="QGZ16233.1"/>
    </source>
</evidence>
<dbReference type="Proteomes" id="UP000433183">
    <property type="component" value="Segment"/>
</dbReference>